<keyword evidence="8" id="KW-1185">Reference proteome</keyword>
<evidence type="ECO:0000256" key="4">
    <source>
        <dbReference type="ARBA" id="ARBA00023014"/>
    </source>
</evidence>
<dbReference type="GO" id="GO:0005739">
    <property type="term" value="C:mitochondrion"/>
    <property type="evidence" value="ECO:0007669"/>
    <property type="project" value="TreeGrafter"/>
</dbReference>
<gene>
    <name evidence="7" type="ORF">OXX778_LOCUS10792</name>
</gene>
<dbReference type="InterPro" id="IPR052950">
    <property type="entry name" value="CISD"/>
</dbReference>
<dbReference type="AlphaFoldDB" id="A0A813YSZ2"/>
<evidence type="ECO:0000256" key="1">
    <source>
        <dbReference type="ARBA" id="ARBA00022714"/>
    </source>
</evidence>
<dbReference type="EMBL" id="CAJNOC010001755">
    <property type="protein sequence ID" value="CAF0888693.1"/>
    <property type="molecule type" value="Genomic_DNA"/>
</dbReference>
<dbReference type="PANTHER" id="PTHR46491:SF3">
    <property type="entry name" value="CDGSH IRON-SULFUR DOMAIN-CONTAINING PROTEIN 3, MITOCHONDRIAL"/>
    <property type="match status" value="1"/>
</dbReference>
<dbReference type="GO" id="GO:0046872">
    <property type="term" value="F:metal ion binding"/>
    <property type="evidence" value="ECO:0007669"/>
    <property type="project" value="UniProtKB-KW"/>
</dbReference>
<dbReference type="InterPro" id="IPR018967">
    <property type="entry name" value="FeS-contain_CDGSH-typ"/>
</dbReference>
<keyword evidence="1" id="KW-0001">2Fe-2S</keyword>
<evidence type="ECO:0000256" key="3">
    <source>
        <dbReference type="ARBA" id="ARBA00023004"/>
    </source>
</evidence>
<dbReference type="Gene3D" id="3.40.5.90">
    <property type="entry name" value="CDGSH iron-sulfur domain, mitoNEET-type"/>
    <property type="match status" value="2"/>
</dbReference>
<organism evidence="7 8">
    <name type="scientific">Brachionus calyciflorus</name>
    <dbReference type="NCBI Taxonomy" id="104777"/>
    <lineage>
        <taxon>Eukaryota</taxon>
        <taxon>Metazoa</taxon>
        <taxon>Spiralia</taxon>
        <taxon>Gnathifera</taxon>
        <taxon>Rotifera</taxon>
        <taxon>Eurotatoria</taxon>
        <taxon>Monogononta</taxon>
        <taxon>Pseudotrocha</taxon>
        <taxon>Ploima</taxon>
        <taxon>Brachionidae</taxon>
        <taxon>Brachionus</taxon>
    </lineage>
</organism>
<evidence type="ECO:0000259" key="6">
    <source>
        <dbReference type="SMART" id="SM00704"/>
    </source>
</evidence>
<reference evidence="7" key="1">
    <citation type="submission" date="2021-02" db="EMBL/GenBank/DDBJ databases">
        <authorList>
            <person name="Nowell W R."/>
        </authorList>
    </citation>
    <scope>NUCLEOTIDE SEQUENCE</scope>
    <source>
        <strain evidence="7">Ploen Becks lab</strain>
    </source>
</reference>
<evidence type="ECO:0000256" key="2">
    <source>
        <dbReference type="ARBA" id="ARBA00022723"/>
    </source>
</evidence>
<sequence length="187" mass="22080">MNSLIRKTSFFQEAAKSLELYYQKQAFANRYRYRSRLVFKTLQYPPSLDGNEDYAVSAKNEENEYIKKILNIRTHPETPLFPEEYSLDGPPRGRIYEKLPFKFTVEKGKSYSLCTCGYSNNQPFCDSTHKMLWTTHLKKKLPKYRPIRYVAEETKDVWFCNCKQSKNRPFCDGTHKSEEVQKGISVK</sequence>
<protein>
    <recommendedName>
        <fullName evidence="6">Iron-binding zinc finger CDGSH type domain-containing protein</fullName>
    </recommendedName>
</protein>
<feature type="domain" description="Iron-binding zinc finger CDGSH type" evidence="6">
    <location>
        <begin position="144"/>
        <end position="181"/>
    </location>
</feature>
<feature type="domain" description="Iron-binding zinc finger CDGSH type" evidence="6">
    <location>
        <begin position="98"/>
        <end position="135"/>
    </location>
</feature>
<dbReference type="InterPro" id="IPR042216">
    <property type="entry name" value="MitoNEET_CISD"/>
</dbReference>
<keyword evidence="2" id="KW-0479">Metal-binding</keyword>
<dbReference type="Pfam" id="PF09360">
    <property type="entry name" value="zf-CDGSH"/>
    <property type="match status" value="2"/>
</dbReference>
<keyword evidence="3" id="KW-0408">Iron</keyword>
<comment type="caution">
    <text evidence="7">The sequence shown here is derived from an EMBL/GenBank/DDBJ whole genome shotgun (WGS) entry which is preliminary data.</text>
</comment>
<evidence type="ECO:0000313" key="8">
    <source>
        <dbReference type="Proteomes" id="UP000663879"/>
    </source>
</evidence>
<dbReference type="Proteomes" id="UP000663879">
    <property type="component" value="Unassembled WGS sequence"/>
</dbReference>
<name>A0A813YSZ2_9BILA</name>
<keyword evidence="4" id="KW-0411">Iron-sulfur</keyword>
<dbReference type="GO" id="GO:0051537">
    <property type="term" value="F:2 iron, 2 sulfur cluster binding"/>
    <property type="evidence" value="ECO:0007669"/>
    <property type="project" value="UniProtKB-KW"/>
</dbReference>
<dbReference type="OrthoDB" id="15717at2759"/>
<evidence type="ECO:0000313" key="7">
    <source>
        <dbReference type="EMBL" id="CAF0888693.1"/>
    </source>
</evidence>
<proteinExistence type="predicted"/>
<dbReference type="SMART" id="SM00704">
    <property type="entry name" value="ZnF_CDGSH"/>
    <property type="match status" value="2"/>
</dbReference>
<dbReference type="PANTHER" id="PTHR46491">
    <property type="entry name" value="CDGSH IRON SULFUR DOMAIN PROTEIN HOMOLOG"/>
    <property type="match status" value="1"/>
</dbReference>
<evidence type="ECO:0000256" key="5">
    <source>
        <dbReference type="ARBA" id="ARBA00034078"/>
    </source>
</evidence>
<accession>A0A813YSZ2</accession>
<comment type="cofactor">
    <cofactor evidence="5">
        <name>[2Fe-2S] cluster</name>
        <dbReference type="ChEBI" id="CHEBI:190135"/>
    </cofactor>
</comment>